<protein>
    <recommendedName>
        <fullName evidence="4">Prepilin-type N-terminal cleavage/methylation domain-containing protein</fullName>
    </recommendedName>
</protein>
<dbReference type="Proteomes" id="UP000252038">
    <property type="component" value="Chromosome"/>
</dbReference>
<gene>
    <name evidence="2" type="ORF">DK843_16595</name>
</gene>
<dbReference type="InterPro" id="IPR012902">
    <property type="entry name" value="N_methyl_site"/>
</dbReference>
<accession>A0A344UKI1</accession>
<keyword evidence="1" id="KW-0472">Membrane</keyword>
<evidence type="ECO:0000313" key="2">
    <source>
        <dbReference type="EMBL" id="AXE35779.1"/>
    </source>
</evidence>
<feature type="transmembrane region" description="Helical" evidence="1">
    <location>
        <begin position="34"/>
        <end position="56"/>
    </location>
</feature>
<dbReference type="PIRSF" id="PIRSF004525">
    <property type="entry name" value="Pilin_peptidase-dep_B_prd"/>
    <property type="match status" value="1"/>
</dbReference>
<sequence>MPAGGIEAAGHRPGGQWRGALPMRRERGLTLLELLIGMTIGLLLLLAVSGLLVGLLGEQSRERRQAQLGAMIDASLSLMAMELRRAGFWNGAGPESDNPYRGLYIEQGGRCLRYAYDDPAGKSPPGPRYFVFRLHEQRIQRRVSDAAGWRCDAAAGWDDLSKSDIGAVESLTFSREAGGAAIGIAVRASAARGQEQERLSIHTSVTLRNRPQVAGP</sequence>
<name>A0A344UKI1_9NEIS</name>
<keyword evidence="1" id="KW-1133">Transmembrane helix</keyword>
<proteinExistence type="predicted"/>
<dbReference type="Pfam" id="PF07963">
    <property type="entry name" value="N_methyl"/>
    <property type="match status" value="1"/>
</dbReference>
<reference evidence="2 3" key="1">
    <citation type="submission" date="2018-05" db="EMBL/GenBank/DDBJ databases">
        <title>Genome sequencing, assembly and analysis of the novel insecticidal bacterium, Chromobacterium phragmitis.</title>
        <authorList>
            <person name="Sparks M.E."/>
            <person name="Blackburn M.B."/>
            <person name="Gundersen-Rindal D.E."/>
        </authorList>
    </citation>
    <scope>NUCLEOTIDE SEQUENCE [LARGE SCALE GENOMIC DNA]</scope>
    <source>
        <strain evidence="2">IIBBL 274-1</strain>
    </source>
</reference>
<dbReference type="PROSITE" id="PS00409">
    <property type="entry name" value="PROKAR_NTER_METHYL"/>
    <property type="match status" value="1"/>
</dbReference>
<evidence type="ECO:0008006" key="4">
    <source>
        <dbReference type="Google" id="ProtNLM"/>
    </source>
</evidence>
<evidence type="ECO:0000256" key="1">
    <source>
        <dbReference type="SAM" id="Phobius"/>
    </source>
</evidence>
<dbReference type="KEGG" id="chrb:DK843_16595"/>
<keyword evidence="1" id="KW-0812">Transmembrane</keyword>
<evidence type="ECO:0000313" key="3">
    <source>
        <dbReference type="Proteomes" id="UP000252038"/>
    </source>
</evidence>
<dbReference type="EMBL" id="CP029554">
    <property type="protein sequence ID" value="AXE35779.1"/>
    <property type="molecule type" value="Genomic_DNA"/>
</dbReference>
<dbReference type="NCBIfam" id="TIGR02532">
    <property type="entry name" value="IV_pilin_GFxxxE"/>
    <property type="match status" value="1"/>
</dbReference>
<dbReference type="InterPro" id="IPR016419">
    <property type="entry name" value="Prepilin_Pept-dep_B_prd"/>
</dbReference>
<organism evidence="2 3">
    <name type="scientific">Chromobacterium phragmitis</name>
    <dbReference type="NCBI Taxonomy" id="2202141"/>
    <lineage>
        <taxon>Bacteria</taxon>
        <taxon>Pseudomonadati</taxon>
        <taxon>Pseudomonadota</taxon>
        <taxon>Betaproteobacteria</taxon>
        <taxon>Neisseriales</taxon>
        <taxon>Chromobacteriaceae</taxon>
        <taxon>Chromobacterium</taxon>
    </lineage>
</organism>
<dbReference type="AlphaFoldDB" id="A0A344UKI1"/>